<organism evidence="1 2">
    <name type="scientific">Rhizobium rhododendri</name>
    <dbReference type="NCBI Taxonomy" id="2506430"/>
    <lineage>
        <taxon>Bacteria</taxon>
        <taxon>Pseudomonadati</taxon>
        <taxon>Pseudomonadota</taxon>
        <taxon>Alphaproteobacteria</taxon>
        <taxon>Hyphomicrobiales</taxon>
        <taxon>Rhizobiaceae</taxon>
        <taxon>Rhizobium/Agrobacterium group</taxon>
        <taxon>Rhizobium</taxon>
    </lineage>
</organism>
<reference evidence="1" key="1">
    <citation type="journal article" date="2019" name="Phytopathology">
        <title>A Novel Group of Rhizobium tumorigenes-Like Agrobacteria Associated with Crown Gall Disease of Rhododendron and Blueberry.</title>
        <authorList>
            <person name="Kuzmanovic N."/>
            <person name="Behrens P."/>
            <person name="Idczak E."/>
            <person name="Wagner S."/>
            <person name="Gotz M."/>
            <person name="Sproer C."/>
            <person name="Bunk B."/>
            <person name="Overmann J."/>
            <person name="Smalla K."/>
        </authorList>
    </citation>
    <scope>NUCLEOTIDE SEQUENCE</scope>
    <source>
        <strain evidence="1">Rho-6.2</strain>
    </source>
</reference>
<dbReference type="Proteomes" id="UP000318939">
    <property type="component" value="Chromosome"/>
</dbReference>
<gene>
    <name evidence="1" type="ORF">PR018_05035</name>
</gene>
<reference evidence="1" key="2">
    <citation type="journal article" date="2023" name="MicrobiologyOpen">
        <title>Genomics of the tumorigenes clade of the family Rhizobiaceae and description of Rhizobium rhododendri sp. nov.</title>
        <authorList>
            <person name="Kuzmanovic N."/>
            <person name="diCenzo G.C."/>
            <person name="Bunk B."/>
            <person name="Sproeer C."/>
            <person name="Fruehling A."/>
            <person name="Neumann-Schaal M."/>
            <person name="Overmann J."/>
            <person name="Smalla K."/>
        </authorList>
    </citation>
    <scope>NUCLEOTIDE SEQUENCE</scope>
    <source>
        <strain evidence="1">Rho-6.2</strain>
    </source>
</reference>
<dbReference type="RefSeq" id="WP_142828995.1">
    <property type="nucleotide sequence ID" value="NZ_CP117267.1"/>
</dbReference>
<evidence type="ECO:0008006" key="3">
    <source>
        <dbReference type="Google" id="ProtNLM"/>
    </source>
</evidence>
<evidence type="ECO:0000313" key="2">
    <source>
        <dbReference type="Proteomes" id="UP000318939"/>
    </source>
</evidence>
<keyword evidence="2" id="KW-1185">Reference proteome</keyword>
<evidence type="ECO:0000313" key="1">
    <source>
        <dbReference type="EMBL" id="WFS23873.1"/>
    </source>
</evidence>
<proteinExistence type="predicted"/>
<dbReference type="EMBL" id="CP117267">
    <property type="protein sequence ID" value="WFS23873.1"/>
    <property type="molecule type" value="Genomic_DNA"/>
</dbReference>
<protein>
    <recommendedName>
        <fullName evidence="3">DUF4365 domain-containing protein</fullName>
    </recommendedName>
</protein>
<name>A0ABY8IKI0_9HYPH</name>
<accession>A0ABY8IKI0</accession>
<sequence length="174" mass="19802">MAIKDKHSIHSTLRENIIEHLFAGEILRSLWQKEIVDAEILKSEFDAGGYDLVLTCRHVTRHIQLKVSIENGARAEVGVNLRLAEKPSGCVIWIVVDDALNFREFRWFGDVPGQPLPDVSEMNVVKHTKGNAQGVKAERSGHRSIKRNKFTSLKNFDNLRHHLLGNEIFQQESV</sequence>